<comment type="function">
    <text evidence="1">Produces ATP from ADP in the presence of a proton gradient across the membrane. The gamma chain is believed to be important in regulating ATPase activity and the flow of protons through the CF(0) complex.</text>
</comment>
<dbReference type="OrthoDB" id="6169121at2"/>
<sequence>MTEGLADISSRIDGVRQLGSVVNAIKGIAAARARGARRGLVAVDSYAATIAAAMASVVPSDRTVPAPDVPEKTGILAFCAEQGFAGVFNARVLDAIADGPGADALLLVGTRGLSVAQARGIVPIWSGRMPSGITGIPRLAAGIVEAALGVFDSGRLQRLDIVHTAVDSGQLGVVRKPLFPLDPADFPAAQAEPPLIQLPAEELVESLGAEYLHARVCRAAIHALVAENEARMQTMAAAGNQIERRLNALVATQRQVRQEQITSEIIELGSGKTRRRPGRDISD</sequence>
<keyword evidence="9" id="KW-0066">ATP synthesis</keyword>
<reference evidence="10 11" key="1">
    <citation type="submission" date="2017-03" db="EMBL/GenBank/DDBJ databases">
        <authorList>
            <person name="Afonso C.L."/>
            <person name="Miller P.J."/>
            <person name="Scott M.A."/>
            <person name="Spackman E."/>
            <person name="Goraichik I."/>
            <person name="Dimitrov K.M."/>
            <person name="Suarez D.L."/>
            <person name="Swayne D.E."/>
        </authorList>
    </citation>
    <scope>NUCLEOTIDE SEQUENCE [LARGE SCALE GENOMIC DNA]</scope>
    <source>
        <strain evidence="10 11">CECT 7023</strain>
    </source>
</reference>
<gene>
    <name evidence="10" type="primary">atpG_1</name>
    <name evidence="10" type="ORF">ROA7023_00798</name>
</gene>
<evidence type="ECO:0000256" key="6">
    <source>
        <dbReference type="ARBA" id="ARBA00023065"/>
    </source>
</evidence>
<protein>
    <submittedName>
        <fullName evidence="10">ATP synthase gamma chain</fullName>
    </submittedName>
</protein>
<comment type="subcellular location">
    <subcellularLocation>
        <location evidence="2">Membrane</location>
        <topology evidence="2">Peripheral membrane protein</topology>
    </subcellularLocation>
</comment>
<dbReference type="SUPFAM" id="SSF52943">
    <property type="entry name" value="ATP synthase (F1-ATPase), gamma subunit"/>
    <property type="match status" value="1"/>
</dbReference>
<dbReference type="GO" id="GO:0046933">
    <property type="term" value="F:proton-transporting ATP synthase activity, rotational mechanism"/>
    <property type="evidence" value="ECO:0007669"/>
    <property type="project" value="InterPro"/>
</dbReference>
<evidence type="ECO:0000256" key="5">
    <source>
        <dbReference type="ARBA" id="ARBA00022781"/>
    </source>
</evidence>
<evidence type="ECO:0000256" key="2">
    <source>
        <dbReference type="ARBA" id="ARBA00004170"/>
    </source>
</evidence>
<evidence type="ECO:0000256" key="7">
    <source>
        <dbReference type="ARBA" id="ARBA00023136"/>
    </source>
</evidence>
<keyword evidence="5" id="KW-0375">Hydrogen ion transport</keyword>
<evidence type="ECO:0000256" key="4">
    <source>
        <dbReference type="ARBA" id="ARBA00022448"/>
    </source>
</evidence>
<keyword evidence="8" id="KW-0139">CF(1)</keyword>
<keyword evidence="6" id="KW-0406">Ion transport</keyword>
<dbReference type="Gene3D" id="1.10.287.80">
    <property type="entry name" value="ATP synthase, gamma subunit, helix hairpin domain"/>
    <property type="match status" value="1"/>
</dbReference>
<proteinExistence type="inferred from homology"/>
<keyword evidence="7" id="KW-0472">Membrane</keyword>
<organism evidence="10 11">
    <name type="scientific">Roseisalinus antarcticus</name>
    <dbReference type="NCBI Taxonomy" id="254357"/>
    <lineage>
        <taxon>Bacteria</taxon>
        <taxon>Pseudomonadati</taxon>
        <taxon>Pseudomonadota</taxon>
        <taxon>Alphaproteobacteria</taxon>
        <taxon>Rhodobacterales</taxon>
        <taxon>Roseobacteraceae</taxon>
        <taxon>Roseisalinus</taxon>
    </lineage>
</organism>
<evidence type="ECO:0000313" key="11">
    <source>
        <dbReference type="Proteomes" id="UP000193900"/>
    </source>
</evidence>
<evidence type="ECO:0000256" key="9">
    <source>
        <dbReference type="ARBA" id="ARBA00023310"/>
    </source>
</evidence>
<dbReference type="EMBL" id="FWFZ01000003">
    <property type="protein sequence ID" value="SLN25707.1"/>
    <property type="molecule type" value="Genomic_DNA"/>
</dbReference>
<dbReference type="Proteomes" id="UP000193900">
    <property type="component" value="Unassembled WGS sequence"/>
</dbReference>
<dbReference type="RefSeq" id="WP_085877718.1">
    <property type="nucleotide sequence ID" value="NZ_FWFZ01000003.1"/>
</dbReference>
<dbReference type="Gene3D" id="3.40.1380.10">
    <property type="match status" value="1"/>
</dbReference>
<evidence type="ECO:0000256" key="8">
    <source>
        <dbReference type="ARBA" id="ARBA00023196"/>
    </source>
</evidence>
<name>A0A1Y5RUX0_9RHOB</name>
<dbReference type="AlphaFoldDB" id="A0A1Y5RUX0"/>
<dbReference type="InterPro" id="IPR000131">
    <property type="entry name" value="ATP_synth_F1_gsu"/>
</dbReference>
<dbReference type="InterPro" id="IPR035968">
    <property type="entry name" value="ATP_synth_F1_ATPase_gsu"/>
</dbReference>
<evidence type="ECO:0000256" key="1">
    <source>
        <dbReference type="ARBA" id="ARBA00003456"/>
    </source>
</evidence>
<evidence type="ECO:0000313" key="10">
    <source>
        <dbReference type="EMBL" id="SLN25707.1"/>
    </source>
</evidence>
<accession>A0A1Y5RUX0</accession>
<comment type="similarity">
    <text evidence="3">Belongs to the ATPase gamma chain family.</text>
</comment>
<dbReference type="GO" id="GO:0045259">
    <property type="term" value="C:proton-transporting ATP synthase complex"/>
    <property type="evidence" value="ECO:0007669"/>
    <property type="project" value="UniProtKB-KW"/>
</dbReference>
<evidence type="ECO:0000256" key="3">
    <source>
        <dbReference type="ARBA" id="ARBA00007681"/>
    </source>
</evidence>
<dbReference type="PRINTS" id="PR00126">
    <property type="entry name" value="ATPASEGAMMA"/>
</dbReference>
<dbReference type="Pfam" id="PF00231">
    <property type="entry name" value="ATP-synt"/>
    <property type="match status" value="1"/>
</dbReference>
<keyword evidence="4" id="KW-0813">Transport</keyword>
<keyword evidence="11" id="KW-1185">Reference proteome</keyword>